<dbReference type="SUPFAM" id="SSF52540">
    <property type="entry name" value="P-loop containing nucleoside triphosphate hydrolases"/>
    <property type="match status" value="1"/>
</dbReference>
<evidence type="ECO:0000256" key="4">
    <source>
        <dbReference type="ARBA" id="ARBA00023163"/>
    </source>
</evidence>
<dbReference type="GO" id="GO:0003677">
    <property type="term" value="F:DNA binding"/>
    <property type="evidence" value="ECO:0007669"/>
    <property type="project" value="UniProtKB-UniRule"/>
</dbReference>
<dbReference type="InterPro" id="IPR016032">
    <property type="entry name" value="Sig_transdc_resp-reg_C-effctor"/>
</dbReference>
<dbReference type="Gene3D" id="1.10.10.10">
    <property type="entry name" value="Winged helix-like DNA-binding domain superfamily/Winged helix DNA-binding domain"/>
    <property type="match status" value="1"/>
</dbReference>
<dbReference type="Proteomes" id="UP000246005">
    <property type="component" value="Unassembled WGS sequence"/>
</dbReference>
<comment type="similarity">
    <text evidence="1">Belongs to the AfsR/DnrI/RedD regulatory family.</text>
</comment>
<dbReference type="PRINTS" id="PR00364">
    <property type="entry name" value="DISEASERSIST"/>
</dbReference>
<name>A0A316HXS1_9PSEU</name>
<dbReference type="PROSITE" id="PS51755">
    <property type="entry name" value="OMPR_PHOB"/>
    <property type="match status" value="1"/>
</dbReference>
<keyword evidence="3 6" id="KW-0238">DNA-binding</keyword>
<evidence type="ECO:0000256" key="1">
    <source>
        <dbReference type="ARBA" id="ARBA00005820"/>
    </source>
</evidence>
<dbReference type="GO" id="GO:0043531">
    <property type="term" value="F:ADP binding"/>
    <property type="evidence" value="ECO:0007669"/>
    <property type="project" value="InterPro"/>
</dbReference>
<evidence type="ECO:0000256" key="6">
    <source>
        <dbReference type="PROSITE-ProRule" id="PRU01091"/>
    </source>
</evidence>
<evidence type="ECO:0000313" key="9">
    <source>
        <dbReference type="Proteomes" id="UP000246005"/>
    </source>
</evidence>
<dbReference type="SUPFAM" id="SSF48452">
    <property type="entry name" value="TPR-like"/>
    <property type="match status" value="2"/>
</dbReference>
<evidence type="ECO:0000256" key="3">
    <source>
        <dbReference type="ARBA" id="ARBA00023125"/>
    </source>
</evidence>
<dbReference type="SMART" id="SM00028">
    <property type="entry name" value="TPR"/>
    <property type="match status" value="5"/>
</dbReference>
<dbReference type="InterPro" id="IPR011990">
    <property type="entry name" value="TPR-like_helical_dom_sf"/>
</dbReference>
<gene>
    <name evidence="8" type="ORF">C8D88_107146</name>
</gene>
<dbReference type="CDD" id="cd15831">
    <property type="entry name" value="BTAD"/>
    <property type="match status" value="1"/>
</dbReference>
<dbReference type="SMART" id="SM01043">
    <property type="entry name" value="BTAD"/>
    <property type="match status" value="1"/>
</dbReference>
<dbReference type="Pfam" id="PF03704">
    <property type="entry name" value="BTAD"/>
    <property type="match status" value="1"/>
</dbReference>
<comment type="caution">
    <text evidence="8">The sequence shown here is derived from an EMBL/GenBank/DDBJ whole genome shotgun (WGS) entry which is preliminary data.</text>
</comment>
<dbReference type="PROSITE" id="PS50005">
    <property type="entry name" value="TPR"/>
    <property type="match status" value="1"/>
</dbReference>
<dbReference type="GO" id="GO:0006355">
    <property type="term" value="P:regulation of DNA-templated transcription"/>
    <property type="evidence" value="ECO:0007669"/>
    <property type="project" value="InterPro"/>
</dbReference>
<dbReference type="InterPro" id="IPR051677">
    <property type="entry name" value="AfsR-DnrI-RedD_regulator"/>
</dbReference>
<keyword evidence="5" id="KW-0802">TPR repeat</keyword>
<dbReference type="InterPro" id="IPR019734">
    <property type="entry name" value="TPR_rpt"/>
</dbReference>
<dbReference type="InterPro" id="IPR036388">
    <property type="entry name" value="WH-like_DNA-bd_sf"/>
</dbReference>
<evidence type="ECO:0000256" key="5">
    <source>
        <dbReference type="PROSITE-ProRule" id="PRU00339"/>
    </source>
</evidence>
<dbReference type="InterPro" id="IPR027417">
    <property type="entry name" value="P-loop_NTPase"/>
</dbReference>
<dbReference type="InterPro" id="IPR001867">
    <property type="entry name" value="OmpR/PhoB-type_DNA-bd"/>
</dbReference>
<keyword evidence="2" id="KW-0805">Transcription regulation</keyword>
<dbReference type="Gene3D" id="1.25.40.10">
    <property type="entry name" value="Tetratricopeptide repeat domain"/>
    <property type="match status" value="3"/>
</dbReference>
<feature type="repeat" description="TPR" evidence="5">
    <location>
        <begin position="820"/>
        <end position="853"/>
    </location>
</feature>
<dbReference type="SMART" id="SM00862">
    <property type="entry name" value="Trans_reg_C"/>
    <property type="match status" value="1"/>
</dbReference>
<keyword evidence="4" id="KW-0804">Transcription</keyword>
<protein>
    <submittedName>
        <fullName evidence="8">DNA-binding SARP family transcriptional activator</fullName>
    </submittedName>
</protein>
<feature type="DNA-binding region" description="OmpR/PhoB-type" evidence="6">
    <location>
        <begin position="1"/>
        <end position="88"/>
    </location>
</feature>
<dbReference type="Pfam" id="PF13374">
    <property type="entry name" value="TPR_10"/>
    <property type="match status" value="1"/>
</dbReference>
<dbReference type="PANTHER" id="PTHR35807:SF1">
    <property type="entry name" value="TRANSCRIPTIONAL REGULATOR REDD"/>
    <property type="match status" value="1"/>
</dbReference>
<dbReference type="EMBL" id="QGHB01000007">
    <property type="protein sequence ID" value="PWK84939.1"/>
    <property type="molecule type" value="Genomic_DNA"/>
</dbReference>
<dbReference type="InterPro" id="IPR005158">
    <property type="entry name" value="BTAD"/>
</dbReference>
<reference evidence="8 9" key="1">
    <citation type="submission" date="2018-05" db="EMBL/GenBank/DDBJ databases">
        <title>Genomic Encyclopedia of Type Strains, Phase IV (KMG-IV): sequencing the most valuable type-strain genomes for metagenomic binning, comparative biology and taxonomic classification.</title>
        <authorList>
            <person name="Goeker M."/>
        </authorList>
    </citation>
    <scope>NUCLEOTIDE SEQUENCE [LARGE SCALE GENOMIC DNA]</scope>
    <source>
        <strain evidence="8 9">DSM 45480</strain>
    </source>
</reference>
<evidence type="ECO:0000313" key="8">
    <source>
        <dbReference type="EMBL" id="PWK84939.1"/>
    </source>
</evidence>
<evidence type="ECO:0000256" key="2">
    <source>
        <dbReference type="ARBA" id="ARBA00023015"/>
    </source>
</evidence>
<accession>A0A316HXS1</accession>
<dbReference type="GO" id="GO:0000160">
    <property type="term" value="P:phosphorelay signal transduction system"/>
    <property type="evidence" value="ECO:0007669"/>
    <property type="project" value="InterPro"/>
</dbReference>
<dbReference type="RefSeq" id="WP_109638438.1">
    <property type="nucleotide sequence ID" value="NZ_QGHB01000007.1"/>
</dbReference>
<evidence type="ECO:0000259" key="7">
    <source>
        <dbReference type="PROSITE" id="PS51755"/>
    </source>
</evidence>
<dbReference type="AlphaFoldDB" id="A0A316HXS1"/>
<dbReference type="SUPFAM" id="SSF46894">
    <property type="entry name" value="C-terminal effector domain of the bipartite response regulators"/>
    <property type="match status" value="1"/>
</dbReference>
<feature type="domain" description="OmpR/PhoB-type" evidence="7">
    <location>
        <begin position="1"/>
        <end position="88"/>
    </location>
</feature>
<organism evidence="8 9">
    <name type="scientific">Lentzea atacamensis</name>
    <dbReference type="NCBI Taxonomy" id="531938"/>
    <lineage>
        <taxon>Bacteria</taxon>
        <taxon>Bacillati</taxon>
        <taxon>Actinomycetota</taxon>
        <taxon>Actinomycetes</taxon>
        <taxon>Pseudonocardiales</taxon>
        <taxon>Pseudonocardiaceae</taxon>
        <taxon>Lentzea</taxon>
    </lineage>
</organism>
<dbReference type="Pfam" id="PF13424">
    <property type="entry name" value="TPR_12"/>
    <property type="match status" value="1"/>
</dbReference>
<sequence length="868" mass="95402">MTVEFGLLGDLEVRVDGRLAEIGHVKQRSVLVALLAEQGRPVPVDRLIDRVWGERAPARARDTLYGYLSKLRQVLDIQREPGGYRLRADSVDLHRFRTLVEQARTQTDERALELFDEAIGLWRGPALAGLDPPWLAAFREELNVERVEAELDRTDLAIKLGRNVLPELRKAAAERPVDERLIGQLMLALHRAGNSAEALRHYEALRQRLADELGVDPGAPLRVLHEHILTANPAPTPRQLPAPQQWFTGRTTELAGVRGEGVTVIAGAGGVGKTALAVQWAHRHLDDYPDGQLYVNLRGFDPSGEPVTTGAALRGFLDALGEHGGQVSTARFRSLVAGKRLLILLDNARDTEQVAGLLPGTRSCAVLVTSRNRLPGLLADGAHLVPLDVLGGREARELLASRLGRARVAAEPGVVTELVGWCGGLPLALSIVAARAAMDQGLPLSALADELAGCGLDALDAGESGANLRAVFSWSRDALSDAAAELFALLGLVPSADTSLAAIEALFARPRVRMVLRELENAHLVQQHVAGRYRMHDLVRLYAADLAGENTEALRRFVDHHLRRAGAGALTLEPHRPLPELEPCERFPDAASAMRWFDNEHESLLAVQRVAAERGWHETTWLLARTMNYYHRRRGRTADELTVWHLGLSAAEQLGDKKKQAAAHTCIGLNHVEQSRTALAREHLGRCLELHDEDDFEARAGAHRAIAWALEFQGDFAGALTHALDALEGFRKAGLEMREAEALNEVGWRYACLGRYAEAAAYCEESMALNRRLGHAEGEAATLDSLAHIAHHDGRHADAIAHYHESLKRYRKLDNSYEEASVLHHLGDVHAAMNQHTEARELWDRALTLYRAQGRKNDATSLAEQLGR</sequence>
<proteinExistence type="inferred from homology"/>
<dbReference type="PANTHER" id="PTHR35807">
    <property type="entry name" value="TRANSCRIPTIONAL REGULATOR REDD-RELATED"/>
    <property type="match status" value="1"/>
</dbReference>